<accession>A0AAD5DVZ0</accession>
<proteinExistence type="predicted"/>
<dbReference type="Proteomes" id="UP001205105">
    <property type="component" value="Unassembled WGS sequence"/>
</dbReference>
<protein>
    <submittedName>
        <fullName evidence="1">Uncharacterized protein</fullName>
    </submittedName>
</protein>
<organism evidence="1 2">
    <name type="scientific">Chlorella ohadii</name>
    <dbReference type="NCBI Taxonomy" id="2649997"/>
    <lineage>
        <taxon>Eukaryota</taxon>
        <taxon>Viridiplantae</taxon>
        <taxon>Chlorophyta</taxon>
        <taxon>core chlorophytes</taxon>
        <taxon>Trebouxiophyceae</taxon>
        <taxon>Chlorellales</taxon>
        <taxon>Chlorellaceae</taxon>
        <taxon>Chlorella clade</taxon>
        <taxon>Chlorella</taxon>
    </lineage>
</organism>
<dbReference type="Gene3D" id="1.25.70.10">
    <property type="entry name" value="Transcription termination factor 3, mitochondrial"/>
    <property type="match status" value="1"/>
</dbReference>
<gene>
    <name evidence="1" type="ORF">COHA_002907</name>
</gene>
<reference evidence="1" key="1">
    <citation type="submission" date="2020-11" db="EMBL/GenBank/DDBJ databases">
        <title>Chlorella ohadii genome sequencing and assembly.</title>
        <authorList>
            <person name="Murik O."/>
            <person name="Treves H."/>
            <person name="Kedem I."/>
            <person name="Shotland Y."/>
            <person name="Kaplan A."/>
        </authorList>
    </citation>
    <scope>NUCLEOTIDE SEQUENCE</scope>
    <source>
        <strain evidence="1">1</strain>
    </source>
</reference>
<sequence length="328" mass="35196">MSEDKVQRGLAANIAALRAEGLDAASIERLFEQFPKLLTTMHVTFSHSLAALRQLAVLLPGNPRAVQAPPNASQLGVSLWLYPTAAAHLLARANLGSLIDGNQQLRRQLGTSDAETALGLFKDASLLLSNFERAEAMVAHLQGLRASGALSAEQVTELALSPALHLTPAEFNRRWREGGPSALECIGAVDPAGRQRAAAEALGELLLAADGLPGSLQRQYLQQGEALVQRCSRLWDASPAALRASWASLQQLGLNSSQVVAAVQQQPAVLSYNWDGEAKQRLLAWAQQQLGLSPFELIVHHTQSVTRSVATLAMRADFLRQQQACCVG</sequence>
<dbReference type="AlphaFoldDB" id="A0AAD5DVZ0"/>
<evidence type="ECO:0000313" key="2">
    <source>
        <dbReference type="Proteomes" id="UP001205105"/>
    </source>
</evidence>
<name>A0AAD5DVZ0_9CHLO</name>
<dbReference type="InterPro" id="IPR038538">
    <property type="entry name" value="MTERF_sf"/>
</dbReference>
<dbReference type="EMBL" id="JADXDR010000038">
    <property type="protein sequence ID" value="KAI7843429.1"/>
    <property type="molecule type" value="Genomic_DNA"/>
</dbReference>
<comment type="caution">
    <text evidence="1">The sequence shown here is derived from an EMBL/GenBank/DDBJ whole genome shotgun (WGS) entry which is preliminary data.</text>
</comment>
<keyword evidence="2" id="KW-1185">Reference proteome</keyword>
<evidence type="ECO:0000313" key="1">
    <source>
        <dbReference type="EMBL" id="KAI7843429.1"/>
    </source>
</evidence>